<protein>
    <submittedName>
        <fullName evidence="5">Glycosyltransferase family 61 protein</fullName>
    </submittedName>
</protein>
<accession>A0A430BCH0</accession>
<evidence type="ECO:0000256" key="3">
    <source>
        <dbReference type="ARBA" id="ARBA00023180"/>
    </source>
</evidence>
<comment type="caution">
    <text evidence="5">The sequence shown here is derived from an EMBL/GenBank/DDBJ whole genome shotgun (WGS) entry which is preliminary data.</text>
</comment>
<dbReference type="GO" id="GO:0016757">
    <property type="term" value="F:glycosyltransferase activity"/>
    <property type="evidence" value="ECO:0007669"/>
    <property type="project" value="UniProtKB-KW"/>
</dbReference>
<dbReference type="Pfam" id="PF04577">
    <property type="entry name" value="Glyco_transf_61"/>
    <property type="match status" value="1"/>
</dbReference>
<feature type="domain" description="Glycosyltransferase 61 catalytic" evidence="4">
    <location>
        <begin position="253"/>
        <end position="426"/>
    </location>
</feature>
<evidence type="ECO:0000313" key="5">
    <source>
        <dbReference type="EMBL" id="RSU46241.1"/>
    </source>
</evidence>
<name>A0A430BCH0_SPHYA</name>
<proteinExistence type="predicted"/>
<keyword evidence="1" id="KW-0328">Glycosyltransferase</keyword>
<dbReference type="Proteomes" id="UP000287401">
    <property type="component" value="Unassembled WGS sequence"/>
</dbReference>
<gene>
    <name evidence="5" type="ORF">DAH51_26000</name>
</gene>
<dbReference type="InterPro" id="IPR007657">
    <property type="entry name" value="Glycosyltransferase_61"/>
</dbReference>
<dbReference type="AlphaFoldDB" id="A0A430BCH0"/>
<dbReference type="PANTHER" id="PTHR20961">
    <property type="entry name" value="GLYCOSYLTRANSFERASE"/>
    <property type="match status" value="1"/>
</dbReference>
<sequence>MSNDAANAKVILKKCVSLSKAQRWRRLLITTENDKSFLLFPRILIYKLDAAVALGHFSLVKAIVEEAKTVAGFPDETFAIVREINRYGFTEQATALLLEKSDLKDDVAFVPSIRRLLKATADPELRKKLTDALDTATRGGASIPPVRSEHAFPDRVNAVPAGEVRLFHATTVGRRHIDRLNADTAAFRDRIADPNNARVGEYHDVFVDCWGQIWNEDGAVIHSVGMPTPPLKRTDVTQADTAMHALSKTRGIYHFLVDRLPMFAWMHGNAAAASIPILLRSGAPKFERQLLELGDFPTTQIMEVSEPIFVRRLIRVRCGFEGLVGWQHVAPLFDQIIDNSLRLAAQHDVKLPEKIYISRALAARRQMANEHDVHEAMQSRNIAVYQFENIPLWHQVALSHSAKTIVGPHGAGLSHLMFAPSATKIIEILPIADGTYTLRWNFSRLAQVRGQNYVAWLEEQPLPVSDRWTTTTDQFLPFLDAELAD</sequence>
<evidence type="ECO:0000259" key="4">
    <source>
        <dbReference type="Pfam" id="PF04577"/>
    </source>
</evidence>
<evidence type="ECO:0000313" key="6">
    <source>
        <dbReference type="Proteomes" id="UP000287401"/>
    </source>
</evidence>
<keyword evidence="2 5" id="KW-0808">Transferase</keyword>
<organism evidence="5 6">
    <name type="scientific">Sphingobium yanoikuyae</name>
    <name type="common">Sphingomonas yanoikuyae</name>
    <dbReference type="NCBI Taxonomy" id="13690"/>
    <lineage>
        <taxon>Bacteria</taxon>
        <taxon>Pseudomonadati</taxon>
        <taxon>Pseudomonadota</taxon>
        <taxon>Alphaproteobacteria</taxon>
        <taxon>Sphingomonadales</taxon>
        <taxon>Sphingomonadaceae</taxon>
        <taxon>Sphingobium</taxon>
    </lineage>
</organism>
<reference evidence="5 6" key="1">
    <citation type="submission" date="2018-07" db="EMBL/GenBank/DDBJ databases">
        <title>Genomic and Epidemiologic Investigation of an Indolent Hospital Outbreak.</title>
        <authorList>
            <person name="Johnson R.C."/>
            <person name="Deming C."/>
            <person name="Conlan S."/>
            <person name="Zellmer C.J."/>
            <person name="Michelin A.V."/>
            <person name="Lee-Lin S."/>
            <person name="Thomas P.J."/>
            <person name="Park M."/>
            <person name="Weingarten R.A."/>
            <person name="Less J."/>
            <person name="Dekker J.P."/>
            <person name="Frank K.M."/>
            <person name="Musser K.A."/>
            <person name="Mcquiston J.R."/>
            <person name="Henderson D.K."/>
            <person name="Lau A.F."/>
            <person name="Palmore T.N."/>
            <person name="Segre J.A."/>
        </authorList>
    </citation>
    <scope>NUCLEOTIDE SEQUENCE [LARGE SCALE GENOMIC DNA]</scope>
    <source>
        <strain evidence="5 6">SK-NIH.Env6_1116</strain>
    </source>
</reference>
<dbReference type="EMBL" id="QRAL01000060">
    <property type="protein sequence ID" value="RSU46241.1"/>
    <property type="molecule type" value="Genomic_DNA"/>
</dbReference>
<keyword evidence="3" id="KW-0325">Glycoprotein</keyword>
<evidence type="ECO:0000256" key="1">
    <source>
        <dbReference type="ARBA" id="ARBA00022676"/>
    </source>
</evidence>
<dbReference type="InterPro" id="IPR049625">
    <property type="entry name" value="Glyco_transf_61_cat"/>
</dbReference>
<dbReference type="RefSeq" id="WP_126000185.1">
    <property type="nucleotide sequence ID" value="NZ_CP115456.1"/>
</dbReference>
<evidence type="ECO:0000256" key="2">
    <source>
        <dbReference type="ARBA" id="ARBA00022679"/>
    </source>
</evidence>